<dbReference type="Proteomes" id="UP000494117">
    <property type="component" value="Unassembled WGS sequence"/>
</dbReference>
<feature type="domain" description="TadE-like" evidence="2">
    <location>
        <begin position="10"/>
        <end position="51"/>
    </location>
</feature>
<keyword evidence="1" id="KW-0812">Transmembrane</keyword>
<organism evidence="3 4">
    <name type="scientific">Achromobacter anxifer</name>
    <dbReference type="NCBI Taxonomy" id="1287737"/>
    <lineage>
        <taxon>Bacteria</taxon>
        <taxon>Pseudomonadati</taxon>
        <taxon>Pseudomonadota</taxon>
        <taxon>Betaproteobacteria</taxon>
        <taxon>Burkholderiales</taxon>
        <taxon>Alcaligenaceae</taxon>
        <taxon>Achromobacter</taxon>
    </lineage>
</organism>
<dbReference type="EMBL" id="CADILG010000016">
    <property type="protein sequence ID" value="CAB3867245.1"/>
    <property type="molecule type" value="Genomic_DNA"/>
</dbReference>
<gene>
    <name evidence="3" type="ORF">LMG26858_02536</name>
</gene>
<evidence type="ECO:0000313" key="4">
    <source>
        <dbReference type="Proteomes" id="UP000494117"/>
    </source>
</evidence>
<evidence type="ECO:0000256" key="1">
    <source>
        <dbReference type="SAM" id="Phobius"/>
    </source>
</evidence>
<name>A0A6S7CY35_9BURK</name>
<evidence type="ECO:0000259" key="2">
    <source>
        <dbReference type="Pfam" id="PF07811"/>
    </source>
</evidence>
<keyword evidence="1" id="KW-0472">Membrane</keyword>
<dbReference type="AlphaFoldDB" id="A0A6S7CY35"/>
<reference evidence="3 4" key="1">
    <citation type="submission" date="2020-04" db="EMBL/GenBank/DDBJ databases">
        <authorList>
            <person name="De Canck E."/>
        </authorList>
    </citation>
    <scope>NUCLEOTIDE SEQUENCE [LARGE SCALE GENOMIC DNA]</scope>
    <source>
        <strain evidence="3 4">LMG 26858</strain>
    </source>
</reference>
<feature type="transmembrane region" description="Helical" evidence="1">
    <location>
        <begin position="12"/>
        <end position="33"/>
    </location>
</feature>
<protein>
    <recommendedName>
        <fullName evidence="2">TadE-like domain-containing protein</fullName>
    </recommendedName>
</protein>
<accession>A0A6S7CY35</accession>
<dbReference type="InterPro" id="IPR012495">
    <property type="entry name" value="TadE-like_dom"/>
</dbReference>
<keyword evidence="1" id="KW-1133">Transmembrane helix</keyword>
<dbReference type="RefSeq" id="WP_175207406.1">
    <property type="nucleotide sequence ID" value="NZ_CADILG010000016.1"/>
</dbReference>
<proteinExistence type="predicted"/>
<evidence type="ECO:0000313" key="3">
    <source>
        <dbReference type="EMBL" id="CAB3867245.1"/>
    </source>
</evidence>
<dbReference type="Pfam" id="PF07811">
    <property type="entry name" value="TadE"/>
    <property type="match status" value="1"/>
</dbReference>
<keyword evidence="4" id="KW-1185">Reference proteome</keyword>
<sequence>MSGNALHQKGQAVVEALLMLPLLVLLLCAVPWIGGLQFTAQEMEQASRKAVMASALGRPLQDLRTATNMKLWSGAESLPGVAAPRISVLQDEWFGAGLSLLSVTASTERRDRDASAWLRIARRTHVASGAGYAHGDADIQRRIGRAPTSWRNAEGASLSQARRMKPVIDRMDGAWGRPGLSLDWLSAWADVVPADRLAGRQRAGK</sequence>